<proteinExistence type="predicted"/>
<evidence type="ECO:0000313" key="2">
    <source>
        <dbReference type="EMBL" id="JAT13073.1"/>
    </source>
</evidence>
<reference evidence="2" key="1">
    <citation type="submission" date="2015-11" db="EMBL/GenBank/DDBJ databases">
        <title>De novo transcriptome assembly of four potential Pierce s Disease insect vectors from Arizona vineyards.</title>
        <authorList>
            <person name="Tassone E.E."/>
        </authorList>
    </citation>
    <scope>NUCLEOTIDE SEQUENCE</scope>
</reference>
<feature type="compositionally biased region" description="Basic and acidic residues" evidence="1">
    <location>
        <begin position="15"/>
        <end position="41"/>
    </location>
</feature>
<feature type="non-terminal residue" evidence="2">
    <location>
        <position position="278"/>
    </location>
</feature>
<feature type="non-terminal residue" evidence="2">
    <location>
        <position position="1"/>
    </location>
</feature>
<evidence type="ECO:0000256" key="1">
    <source>
        <dbReference type="SAM" id="MobiDB-lite"/>
    </source>
</evidence>
<feature type="region of interest" description="Disordered" evidence="1">
    <location>
        <begin position="1"/>
        <end position="42"/>
    </location>
</feature>
<sequence length="278" mass="32483">KIKRKEEDVINAGEIESHHLTEVPKNNDPKRNPKEVTEKSKNPSRIFKMQKLLEESIQLHLISLSDGLEKKQLIQVLQLLQYVVPGQDGEATEEQQSQLLIIVQLLEKVFPSQDCQQPSKFLDIIKMMKKTLLITPDPKSQFEQVITAVEMTTNHDQVTKQPNQHHYHHLKFPDMSNSIQLDQRINSQQAIEITTNSDQELEQTNHDQYHHHLTLRLVQLLNLLKHLKPSEMGKQKLVKIVEKFQRMLKILMNKAETEDQKTELEVVFRVLETYLNSE</sequence>
<organism evidence="2">
    <name type="scientific">Graphocephala atropunctata</name>
    <dbReference type="NCBI Taxonomy" id="36148"/>
    <lineage>
        <taxon>Eukaryota</taxon>
        <taxon>Metazoa</taxon>
        <taxon>Ecdysozoa</taxon>
        <taxon>Arthropoda</taxon>
        <taxon>Hexapoda</taxon>
        <taxon>Insecta</taxon>
        <taxon>Pterygota</taxon>
        <taxon>Neoptera</taxon>
        <taxon>Paraneoptera</taxon>
        <taxon>Hemiptera</taxon>
        <taxon>Auchenorrhyncha</taxon>
        <taxon>Membracoidea</taxon>
        <taxon>Cicadellidae</taxon>
        <taxon>Cicadellinae</taxon>
        <taxon>Cicadellini</taxon>
        <taxon>Graphocephala</taxon>
    </lineage>
</organism>
<accession>A0A1B6KNP9</accession>
<dbReference type="AlphaFoldDB" id="A0A1B6KNP9"/>
<protein>
    <submittedName>
        <fullName evidence="2">Uncharacterized protein</fullName>
    </submittedName>
</protein>
<name>A0A1B6KNP9_9HEMI</name>
<gene>
    <name evidence="2" type="ORF">g.5204</name>
</gene>
<dbReference type="EMBL" id="GEBQ01026904">
    <property type="protein sequence ID" value="JAT13073.1"/>
    <property type="molecule type" value="Transcribed_RNA"/>
</dbReference>